<evidence type="ECO:0000313" key="2">
    <source>
        <dbReference type="EMBL" id="MFD3262728.1"/>
    </source>
</evidence>
<keyword evidence="3" id="KW-1185">Reference proteome</keyword>
<name>A0ABW6CKF6_9CAUL</name>
<organism evidence="2 3">
    <name type="scientific">Phenylobacterium ferrooxidans</name>
    <dbReference type="NCBI Taxonomy" id="2982689"/>
    <lineage>
        <taxon>Bacteria</taxon>
        <taxon>Pseudomonadati</taxon>
        <taxon>Pseudomonadota</taxon>
        <taxon>Alphaproteobacteria</taxon>
        <taxon>Caulobacterales</taxon>
        <taxon>Caulobacteraceae</taxon>
        <taxon>Phenylobacterium</taxon>
    </lineage>
</organism>
<accession>A0ABW6CKF6</accession>
<protein>
    <submittedName>
        <fullName evidence="2">Uncharacterized protein</fullName>
    </submittedName>
</protein>
<feature type="transmembrane region" description="Helical" evidence="1">
    <location>
        <begin position="20"/>
        <end position="43"/>
    </location>
</feature>
<evidence type="ECO:0000313" key="3">
    <source>
        <dbReference type="Proteomes" id="UP001598130"/>
    </source>
</evidence>
<proteinExistence type="predicted"/>
<reference evidence="2 3" key="1">
    <citation type="submission" date="2022-09" db="EMBL/GenBank/DDBJ databases">
        <title>New species of Phenylobacterium.</title>
        <authorList>
            <person name="Mieszkin S."/>
        </authorList>
    </citation>
    <scope>NUCLEOTIDE SEQUENCE [LARGE SCALE GENOMIC DNA]</scope>
    <source>
        <strain evidence="2 3">HK31-G</strain>
    </source>
</reference>
<keyword evidence="1" id="KW-0812">Transmembrane</keyword>
<dbReference type="Proteomes" id="UP001598130">
    <property type="component" value="Unassembled WGS sequence"/>
</dbReference>
<dbReference type="RefSeq" id="WP_377367125.1">
    <property type="nucleotide sequence ID" value="NZ_JAOTJD010000002.1"/>
</dbReference>
<sequence length="128" mass="14407">MNIFNPVDLLGLIKGADLATAVVSGAVGLLSVILANAIAYLAYRRAHRFEDKTDAVLRRLLKLKWVQRKFSTIQTFVPLEDSKLREALLRAGAIRLTGPEHRNGEQWGFLKDHRSRVFRDKPSGARAR</sequence>
<keyword evidence="1" id="KW-0472">Membrane</keyword>
<comment type="caution">
    <text evidence="2">The sequence shown here is derived from an EMBL/GenBank/DDBJ whole genome shotgun (WGS) entry which is preliminary data.</text>
</comment>
<gene>
    <name evidence="2" type="ORF">OCL97_01985</name>
</gene>
<dbReference type="EMBL" id="JAOTJD010000002">
    <property type="protein sequence ID" value="MFD3262728.1"/>
    <property type="molecule type" value="Genomic_DNA"/>
</dbReference>
<evidence type="ECO:0000256" key="1">
    <source>
        <dbReference type="SAM" id="Phobius"/>
    </source>
</evidence>
<keyword evidence="1" id="KW-1133">Transmembrane helix</keyword>